<organism evidence="3">
    <name type="scientific">Chlorobaculum parvum</name>
    <dbReference type="NCBI Taxonomy" id="274539"/>
    <lineage>
        <taxon>Bacteria</taxon>
        <taxon>Pseudomonadati</taxon>
        <taxon>Chlorobiota</taxon>
        <taxon>Chlorobiia</taxon>
        <taxon>Chlorobiales</taxon>
        <taxon>Chlorobiaceae</taxon>
        <taxon>Chlorobaculum</taxon>
    </lineage>
</organism>
<feature type="domain" description="Nudix hydrolase" evidence="2">
    <location>
        <begin position="3"/>
        <end position="132"/>
    </location>
</feature>
<evidence type="ECO:0000259" key="2">
    <source>
        <dbReference type="PROSITE" id="PS51462"/>
    </source>
</evidence>
<reference evidence="3" key="1">
    <citation type="journal article" date="2020" name="mSystems">
        <title>Genome- and Community-Level Interaction Insights into Carbon Utilization and Element Cycling Functions of Hydrothermarchaeota in Hydrothermal Sediment.</title>
        <authorList>
            <person name="Zhou Z."/>
            <person name="Liu Y."/>
            <person name="Xu W."/>
            <person name="Pan J."/>
            <person name="Luo Z.H."/>
            <person name="Li M."/>
        </authorList>
    </citation>
    <scope>NUCLEOTIDE SEQUENCE [LARGE SCALE GENOMIC DNA]</scope>
    <source>
        <strain evidence="3">HyVt-633</strain>
    </source>
</reference>
<dbReference type="GO" id="GO:0016787">
    <property type="term" value="F:hydrolase activity"/>
    <property type="evidence" value="ECO:0007669"/>
    <property type="project" value="UniProtKB-KW"/>
</dbReference>
<dbReference type="InterPro" id="IPR020476">
    <property type="entry name" value="Nudix_hydrolase"/>
</dbReference>
<accession>A0A7C5DE55</accession>
<comment type="caution">
    <text evidence="3">The sequence shown here is derived from an EMBL/GenBank/DDBJ whole genome shotgun (WGS) entry which is preliminary data.</text>
</comment>
<dbReference type="PANTHER" id="PTHR43736">
    <property type="entry name" value="ADP-RIBOSE PYROPHOSPHATASE"/>
    <property type="match status" value="1"/>
</dbReference>
<dbReference type="Pfam" id="PF00293">
    <property type="entry name" value="NUDIX"/>
    <property type="match status" value="1"/>
</dbReference>
<sequence>MSMPKSTVAAIIHPPGDHRTILLTRRNIRPFKDLWCLPGGHIDDYEPVEQAVVREVKEETSLDFAPDRFVGWFEEIFPEHNFHAVALAFAGTGSGALQEQLDEVSEMAWLQLDDALSMQLAFTHNLVLKQYARSLEK</sequence>
<dbReference type="InterPro" id="IPR000086">
    <property type="entry name" value="NUDIX_hydrolase_dom"/>
</dbReference>
<evidence type="ECO:0000256" key="1">
    <source>
        <dbReference type="ARBA" id="ARBA00022801"/>
    </source>
</evidence>
<evidence type="ECO:0000313" key="3">
    <source>
        <dbReference type="EMBL" id="HHE31348.1"/>
    </source>
</evidence>
<dbReference type="InterPro" id="IPR015797">
    <property type="entry name" value="NUDIX_hydrolase-like_dom_sf"/>
</dbReference>
<gene>
    <name evidence="3" type="ORF">ENL07_01570</name>
</gene>
<dbReference type="PRINTS" id="PR00502">
    <property type="entry name" value="NUDIXFAMILY"/>
</dbReference>
<dbReference type="EMBL" id="DRSQ01000035">
    <property type="protein sequence ID" value="HHE31348.1"/>
    <property type="molecule type" value="Genomic_DNA"/>
</dbReference>
<dbReference type="PROSITE" id="PS51462">
    <property type="entry name" value="NUDIX"/>
    <property type="match status" value="1"/>
</dbReference>
<dbReference type="AlphaFoldDB" id="A0A7C5DE55"/>
<dbReference type="SUPFAM" id="SSF55811">
    <property type="entry name" value="Nudix"/>
    <property type="match status" value="1"/>
</dbReference>
<protein>
    <submittedName>
        <fullName evidence="3">NUDIX hydrolase</fullName>
    </submittedName>
</protein>
<dbReference type="Proteomes" id="UP000886058">
    <property type="component" value="Unassembled WGS sequence"/>
</dbReference>
<proteinExistence type="predicted"/>
<keyword evidence="1 3" id="KW-0378">Hydrolase</keyword>
<dbReference type="Gene3D" id="3.90.79.10">
    <property type="entry name" value="Nucleoside Triphosphate Pyrophosphohydrolase"/>
    <property type="match status" value="1"/>
</dbReference>
<dbReference type="CDD" id="cd02883">
    <property type="entry name" value="NUDIX_Hydrolase"/>
    <property type="match status" value="1"/>
</dbReference>
<name>A0A7C5DE55_9CHLB</name>
<dbReference type="PANTHER" id="PTHR43736:SF1">
    <property type="entry name" value="DIHYDRONEOPTERIN TRIPHOSPHATE DIPHOSPHATASE"/>
    <property type="match status" value="1"/>
</dbReference>